<evidence type="ECO:0000313" key="1">
    <source>
        <dbReference type="EMBL" id="RHK16707.1"/>
    </source>
</evidence>
<organism evidence="1 2">
    <name type="scientific">Bacteroides xylanisolvens</name>
    <dbReference type="NCBI Taxonomy" id="371601"/>
    <lineage>
        <taxon>Bacteria</taxon>
        <taxon>Pseudomonadati</taxon>
        <taxon>Bacteroidota</taxon>
        <taxon>Bacteroidia</taxon>
        <taxon>Bacteroidales</taxon>
        <taxon>Bacteroidaceae</taxon>
        <taxon>Bacteroides</taxon>
    </lineage>
</organism>
<accession>A0A415FCY3</accession>
<sequence>MQSKFPLFDEILDRDSFYSKADEYITRFIRSGQRYIQSHNKILTRISELSQKLAVGDATNEETLELRGLQEGLNLSSVEIIDREAWLHKYQEKLDELDKLSIQIEEFLKKK</sequence>
<gene>
    <name evidence="1" type="ORF">DW075_24585</name>
</gene>
<protein>
    <submittedName>
        <fullName evidence="1">Uncharacterized protein</fullName>
    </submittedName>
</protein>
<name>A0A415FCY3_9BACE</name>
<evidence type="ECO:0000313" key="2">
    <source>
        <dbReference type="Proteomes" id="UP000285503"/>
    </source>
</evidence>
<dbReference type="AlphaFoldDB" id="A0A415FCY3"/>
<comment type="caution">
    <text evidence="1">The sequence shown here is derived from an EMBL/GenBank/DDBJ whole genome shotgun (WGS) entry which is preliminary data.</text>
</comment>
<proteinExistence type="predicted"/>
<dbReference type="Proteomes" id="UP000285503">
    <property type="component" value="Unassembled WGS sequence"/>
</dbReference>
<dbReference type="EMBL" id="QRNE01000283">
    <property type="protein sequence ID" value="RHK16707.1"/>
    <property type="molecule type" value="Genomic_DNA"/>
</dbReference>
<reference evidence="1 2" key="1">
    <citation type="submission" date="2018-08" db="EMBL/GenBank/DDBJ databases">
        <title>A genome reference for cultivated species of the human gut microbiota.</title>
        <authorList>
            <person name="Zou Y."/>
            <person name="Xue W."/>
            <person name="Luo G."/>
        </authorList>
    </citation>
    <scope>NUCLEOTIDE SEQUENCE [LARGE SCALE GENOMIC DNA]</scope>
    <source>
        <strain evidence="1 2">AF46-11NS</strain>
    </source>
</reference>